<comment type="caution">
    <text evidence="2">The sequence shown here is derived from an EMBL/GenBank/DDBJ whole genome shotgun (WGS) entry which is preliminary data.</text>
</comment>
<sequence>MKTDLFPINYFKSVWSPIQAFKNRHQLNWFHLVIVLLFLNGLMTIPVTMNYTKLDSISFERFYPNAVKIIDNTNINALGDIDYQNGEMLFKEPFISENEFGIMAGGLSLDDKENLLEKDQYILFEPNQLIIKESNMAEASILYTKDFSLQGFTQAEEVVNEISRQWFKQNKIFIVMIFSVMISAFLFVIVLFLTLGSAFFLYLTKKSSLSSIKTFKESVNLILNLLTLPTIIAMIFSLFHFDITLMLSIQTLGLVLMLIIVYYKTKLNDNNILNTEQMIL</sequence>
<dbReference type="AlphaFoldDB" id="A0A9D2G1T7"/>
<evidence type="ECO:0000256" key="1">
    <source>
        <dbReference type="SAM" id="Phobius"/>
    </source>
</evidence>
<evidence type="ECO:0000313" key="2">
    <source>
        <dbReference type="EMBL" id="HIZ71509.1"/>
    </source>
</evidence>
<name>A0A9D2G1T7_9LACT</name>
<feature type="transmembrane region" description="Helical" evidence="1">
    <location>
        <begin position="29"/>
        <end position="49"/>
    </location>
</feature>
<evidence type="ECO:0000313" key="3">
    <source>
        <dbReference type="Proteomes" id="UP000824106"/>
    </source>
</evidence>
<keyword evidence="1" id="KW-1133">Transmembrane helix</keyword>
<keyword evidence="1" id="KW-0472">Membrane</keyword>
<dbReference type="EMBL" id="DXAZ01000116">
    <property type="protein sequence ID" value="HIZ71509.1"/>
    <property type="molecule type" value="Genomic_DNA"/>
</dbReference>
<feature type="transmembrane region" description="Helical" evidence="1">
    <location>
        <begin position="172"/>
        <end position="201"/>
    </location>
</feature>
<proteinExistence type="predicted"/>
<feature type="transmembrane region" description="Helical" evidence="1">
    <location>
        <begin position="245"/>
        <end position="263"/>
    </location>
</feature>
<reference evidence="2" key="1">
    <citation type="journal article" date="2021" name="PeerJ">
        <title>Extensive microbial diversity within the chicken gut microbiome revealed by metagenomics and culture.</title>
        <authorList>
            <person name="Gilroy R."/>
            <person name="Ravi A."/>
            <person name="Getino M."/>
            <person name="Pursley I."/>
            <person name="Horton D.L."/>
            <person name="Alikhan N.F."/>
            <person name="Baker D."/>
            <person name="Gharbi K."/>
            <person name="Hall N."/>
            <person name="Watson M."/>
            <person name="Adriaenssens E.M."/>
            <person name="Foster-Nyarko E."/>
            <person name="Jarju S."/>
            <person name="Secka A."/>
            <person name="Antonio M."/>
            <person name="Oren A."/>
            <person name="Chaudhuri R.R."/>
            <person name="La Ragione R."/>
            <person name="Hildebrand F."/>
            <person name="Pallen M.J."/>
        </authorList>
    </citation>
    <scope>NUCLEOTIDE SEQUENCE</scope>
    <source>
        <strain evidence="2">CHK169-4300</strain>
    </source>
</reference>
<feature type="transmembrane region" description="Helical" evidence="1">
    <location>
        <begin position="221"/>
        <end position="239"/>
    </location>
</feature>
<reference evidence="2" key="2">
    <citation type="submission" date="2021-04" db="EMBL/GenBank/DDBJ databases">
        <authorList>
            <person name="Gilroy R."/>
        </authorList>
    </citation>
    <scope>NUCLEOTIDE SEQUENCE</scope>
    <source>
        <strain evidence="2">CHK169-4300</strain>
    </source>
</reference>
<gene>
    <name evidence="2" type="ORF">H9808_07095</name>
</gene>
<keyword evidence="1" id="KW-0812">Transmembrane</keyword>
<accession>A0A9D2G1T7</accession>
<protein>
    <submittedName>
        <fullName evidence="2">DUF1189 family protein</fullName>
    </submittedName>
</protein>
<organism evidence="2 3">
    <name type="scientific">Candidatus Atopostipes pullistercoris</name>
    <dbReference type="NCBI Taxonomy" id="2838467"/>
    <lineage>
        <taxon>Bacteria</taxon>
        <taxon>Bacillati</taxon>
        <taxon>Bacillota</taxon>
        <taxon>Bacilli</taxon>
        <taxon>Lactobacillales</taxon>
        <taxon>Carnobacteriaceae</taxon>
        <taxon>Atopostipes</taxon>
    </lineage>
</organism>
<dbReference type="Proteomes" id="UP000824106">
    <property type="component" value="Unassembled WGS sequence"/>
</dbReference>